<dbReference type="GO" id="GO:0009277">
    <property type="term" value="C:fungal-type cell wall"/>
    <property type="evidence" value="ECO:0007669"/>
    <property type="project" value="InterPro"/>
</dbReference>
<accession>A0A0C3I9Y1</accession>
<dbReference type="EMBL" id="KN832128">
    <property type="protein sequence ID" value="KIN93887.1"/>
    <property type="molecule type" value="Genomic_DNA"/>
</dbReference>
<dbReference type="Pfam" id="PF01185">
    <property type="entry name" value="Hydrophobin"/>
    <property type="match status" value="1"/>
</dbReference>
<keyword evidence="5 6" id="KW-1015">Disulfide bond</keyword>
<dbReference type="AlphaFoldDB" id="A0A0C3I9Y1"/>
<dbReference type="InterPro" id="IPR001338">
    <property type="entry name" value="Class_I_Hydrophobin"/>
</dbReference>
<keyword evidence="3 6" id="KW-0134">Cell wall</keyword>
<evidence type="ECO:0000256" key="4">
    <source>
        <dbReference type="ARBA" id="ARBA00022525"/>
    </source>
</evidence>
<gene>
    <name evidence="7" type="ORF">M404DRAFT_35634</name>
</gene>
<evidence type="ECO:0000256" key="6">
    <source>
        <dbReference type="RuleBase" id="RU365009"/>
    </source>
</evidence>
<evidence type="ECO:0000256" key="2">
    <source>
        <dbReference type="ARBA" id="ARBA00010446"/>
    </source>
</evidence>
<dbReference type="HOGENOM" id="CLU_105134_2_0_1"/>
<comment type="similarity">
    <text evidence="2 6">Belongs to the fungal hydrophobin family.</text>
</comment>
<dbReference type="OrthoDB" id="4225815at2759"/>
<dbReference type="SMART" id="SM00075">
    <property type="entry name" value="HYDRO"/>
    <property type="match status" value="1"/>
</dbReference>
<evidence type="ECO:0000256" key="3">
    <source>
        <dbReference type="ARBA" id="ARBA00022512"/>
    </source>
</evidence>
<protein>
    <recommendedName>
        <fullName evidence="6">Hydrophobin</fullName>
    </recommendedName>
</protein>
<reference evidence="8" key="2">
    <citation type="submission" date="2015-01" db="EMBL/GenBank/DDBJ databases">
        <title>Evolutionary Origins and Diversification of the Mycorrhizal Mutualists.</title>
        <authorList>
            <consortium name="DOE Joint Genome Institute"/>
            <consortium name="Mycorrhizal Genomics Consortium"/>
            <person name="Kohler A."/>
            <person name="Kuo A."/>
            <person name="Nagy L.G."/>
            <person name="Floudas D."/>
            <person name="Copeland A."/>
            <person name="Barry K.W."/>
            <person name="Cichocki N."/>
            <person name="Veneault-Fourrey C."/>
            <person name="LaButti K."/>
            <person name="Lindquist E.A."/>
            <person name="Lipzen A."/>
            <person name="Lundell T."/>
            <person name="Morin E."/>
            <person name="Murat C."/>
            <person name="Riley R."/>
            <person name="Ohm R."/>
            <person name="Sun H."/>
            <person name="Tunlid A."/>
            <person name="Henrissat B."/>
            <person name="Grigoriev I.V."/>
            <person name="Hibbett D.S."/>
            <person name="Martin F."/>
        </authorList>
    </citation>
    <scope>NUCLEOTIDE SEQUENCE [LARGE SCALE GENOMIC DNA]</scope>
    <source>
        <strain evidence="8">Marx 270</strain>
    </source>
</reference>
<dbReference type="InParanoid" id="A0A0C3I9Y1"/>
<organism evidence="7 8">
    <name type="scientific">Pisolithus tinctorius Marx 270</name>
    <dbReference type="NCBI Taxonomy" id="870435"/>
    <lineage>
        <taxon>Eukaryota</taxon>
        <taxon>Fungi</taxon>
        <taxon>Dikarya</taxon>
        <taxon>Basidiomycota</taxon>
        <taxon>Agaricomycotina</taxon>
        <taxon>Agaricomycetes</taxon>
        <taxon>Agaricomycetidae</taxon>
        <taxon>Boletales</taxon>
        <taxon>Sclerodermatineae</taxon>
        <taxon>Pisolithaceae</taxon>
        <taxon>Pisolithus</taxon>
    </lineage>
</organism>
<dbReference type="GO" id="GO:0005199">
    <property type="term" value="F:structural constituent of cell wall"/>
    <property type="evidence" value="ECO:0007669"/>
    <property type="project" value="InterPro"/>
</dbReference>
<evidence type="ECO:0000256" key="5">
    <source>
        <dbReference type="ARBA" id="ARBA00023157"/>
    </source>
</evidence>
<keyword evidence="6" id="KW-0732">Signal</keyword>
<feature type="chain" id="PRO_5013986746" description="Hydrophobin" evidence="6">
    <location>
        <begin position="20"/>
        <end position="107"/>
    </location>
</feature>
<dbReference type="Proteomes" id="UP000054217">
    <property type="component" value="Unassembled WGS sequence"/>
</dbReference>
<keyword evidence="8" id="KW-1185">Reference proteome</keyword>
<evidence type="ECO:0000256" key="1">
    <source>
        <dbReference type="ARBA" id="ARBA00004191"/>
    </source>
</evidence>
<evidence type="ECO:0000313" key="8">
    <source>
        <dbReference type="Proteomes" id="UP000054217"/>
    </source>
</evidence>
<keyword evidence="4 6" id="KW-0964">Secreted</keyword>
<dbReference type="CDD" id="cd23507">
    <property type="entry name" value="hydrophobin_I"/>
    <property type="match status" value="1"/>
</dbReference>
<evidence type="ECO:0000313" key="7">
    <source>
        <dbReference type="EMBL" id="KIN93887.1"/>
    </source>
</evidence>
<feature type="signal peptide" evidence="6">
    <location>
        <begin position="1"/>
        <end position="19"/>
    </location>
</feature>
<sequence length="107" mass="10444">MLTRILSVVSLAILAIAGGVPVGQCNGGSIQCCDSVQQASQASSLLQQVGLVPADVGLLGQVGVNCVPITVIGTGAGCQASQQSACCSGNNFNGLVTVGCSPINVNA</sequence>
<comment type="subcellular location">
    <subcellularLocation>
        <location evidence="1 6">Secreted</location>
        <location evidence="1 6">Cell wall</location>
    </subcellularLocation>
</comment>
<proteinExistence type="inferred from homology"/>
<reference evidence="7 8" key="1">
    <citation type="submission" date="2014-04" db="EMBL/GenBank/DDBJ databases">
        <authorList>
            <consortium name="DOE Joint Genome Institute"/>
            <person name="Kuo A."/>
            <person name="Kohler A."/>
            <person name="Costa M.D."/>
            <person name="Nagy L.G."/>
            <person name="Floudas D."/>
            <person name="Copeland A."/>
            <person name="Barry K.W."/>
            <person name="Cichocki N."/>
            <person name="Veneault-Fourrey C."/>
            <person name="LaButti K."/>
            <person name="Lindquist E.A."/>
            <person name="Lipzen A."/>
            <person name="Lundell T."/>
            <person name="Morin E."/>
            <person name="Murat C."/>
            <person name="Sun H."/>
            <person name="Tunlid A."/>
            <person name="Henrissat B."/>
            <person name="Grigoriev I.V."/>
            <person name="Hibbett D.S."/>
            <person name="Martin F."/>
            <person name="Nordberg H.P."/>
            <person name="Cantor M.N."/>
            <person name="Hua S.X."/>
        </authorList>
    </citation>
    <scope>NUCLEOTIDE SEQUENCE [LARGE SCALE GENOMIC DNA]</scope>
    <source>
        <strain evidence="7 8">Marx 270</strain>
    </source>
</reference>
<name>A0A0C3I9Y1_PISTI</name>